<evidence type="ECO:0000313" key="2">
    <source>
        <dbReference type="EMBL" id="KNE91724.1"/>
    </source>
</evidence>
<organism evidence="2 3">
    <name type="scientific">Puccinia striiformis f. sp. tritici PST-78</name>
    <dbReference type="NCBI Taxonomy" id="1165861"/>
    <lineage>
        <taxon>Eukaryota</taxon>
        <taxon>Fungi</taxon>
        <taxon>Dikarya</taxon>
        <taxon>Basidiomycota</taxon>
        <taxon>Pucciniomycotina</taxon>
        <taxon>Pucciniomycetes</taxon>
        <taxon>Pucciniales</taxon>
        <taxon>Pucciniaceae</taxon>
        <taxon>Puccinia</taxon>
    </lineage>
</organism>
<evidence type="ECO:0000313" key="3">
    <source>
        <dbReference type="Proteomes" id="UP000054564"/>
    </source>
</evidence>
<feature type="region of interest" description="Disordered" evidence="1">
    <location>
        <begin position="47"/>
        <end position="90"/>
    </location>
</feature>
<accession>A0A0L0UY86</accession>
<dbReference type="EMBL" id="AJIL01000191">
    <property type="protein sequence ID" value="KNE91724.1"/>
    <property type="molecule type" value="Genomic_DNA"/>
</dbReference>
<name>A0A0L0UY86_9BASI</name>
<gene>
    <name evidence="2" type="ORF">PSTG_14881</name>
</gene>
<evidence type="ECO:0000256" key="1">
    <source>
        <dbReference type="SAM" id="MobiDB-lite"/>
    </source>
</evidence>
<comment type="caution">
    <text evidence="2">The sequence shown here is derived from an EMBL/GenBank/DDBJ whole genome shotgun (WGS) entry which is preliminary data.</text>
</comment>
<reference evidence="3" key="1">
    <citation type="submission" date="2014-03" db="EMBL/GenBank/DDBJ databases">
        <title>The Genome Sequence of Puccinia striiformis f. sp. tritici PST-78.</title>
        <authorList>
            <consortium name="The Broad Institute Genome Sequencing Platform"/>
            <person name="Cuomo C."/>
            <person name="Hulbert S."/>
            <person name="Chen X."/>
            <person name="Walker B."/>
            <person name="Young S.K."/>
            <person name="Zeng Q."/>
            <person name="Gargeya S."/>
            <person name="Fitzgerald M."/>
            <person name="Haas B."/>
            <person name="Abouelleil A."/>
            <person name="Alvarado L."/>
            <person name="Arachchi H.M."/>
            <person name="Berlin A.M."/>
            <person name="Chapman S.B."/>
            <person name="Goldberg J."/>
            <person name="Griggs A."/>
            <person name="Gujja S."/>
            <person name="Hansen M."/>
            <person name="Howarth C."/>
            <person name="Imamovic A."/>
            <person name="Larimer J."/>
            <person name="McCowan C."/>
            <person name="Montmayeur A."/>
            <person name="Murphy C."/>
            <person name="Neiman D."/>
            <person name="Pearson M."/>
            <person name="Priest M."/>
            <person name="Roberts A."/>
            <person name="Saif S."/>
            <person name="Shea T."/>
            <person name="Sisk P."/>
            <person name="Sykes S."/>
            <person name="Wortman J."/>
            <person name="Nusbaum C."/>
            <person name="Birren B."/>
        </authorList>
    </citation>
    <scope>NUCLEOTIDE SEQUENCE [LARGE SCALE GENOMIC DNA]</scope>
    <source>
        <strain evidence="3">race PST-78</strain>
    </source>
</reference>
<protein>
    <submittedName>
        <fullName evidence="2">Uncharacterized protein</fullName>
    </submittedName>
</protein>
<keyword evidence="3" id="KW-1185">Reference proteome</keyword>
<sequence>MVLLQGSLSGRRCMNINIPLADCIGPQASGSLNVPFRAKTAVFVPPESQPRNLSTPLASPRGPPGYVPSPRAATWGQRRGSESLTRGRSFSHHSARSLSAASLADQAEVVVYHTLKEQAQVLAVAPVFFPASANPFLSPVYNPHTRNDTAYSPSPVFDRTIREPSPYPLLPTCEEF</sequence>
<proteinExistence type="predicted"/>
<dbReference type="Proteomes" id="UP000054564">
    <property type="component" value="Unassembled WGS sequence"/>
</dbReference>
<dbReference type="AlphaFoldDB" id="A0A0L0UY86"/>